<dbReference type="Proteomes" id="UP000235672">
    <property type="component" value="Unassembled WGS sequence"/>
</dbReference>
<evidence type="ECO:0000313" key="3">
    <source>
        <dbReference type="Proteomes" id="UP000235672"/>
    </source>
</evidence>
<protein>
    <submittedName>
        <fullName evidence="2">Uncharacterized protein</fullName>
    </submittedName>
</protein>
<gene>
    <name evidence="2" type="ORF">NA56DRAFT_310025</name>
</gene>
<organism evidence="2 3">
    <name type="scientific">Hyaloscypha hepaticicola</name>
    <dbReference type="NCBI Taxonomy" id="2082293"/>
    <lineage>
        <taxon>Eukaryota</taxon>
        <taxon>Fungi</taxon>
        <taxon>Dikarya</taxon>
        <taxon>Ascomycota</taxon>
        <taxon>Pezizomycotina</taxon>
        <taxon>Leotiomycetes</taxon>
        <taxon>Helotiales</taxon>
        <taxon>Hyaloscyphaceae</taxon>
        <taxon>Hyaloscypha</taxon>
    </lineage>
</organism>
<proteinExistence type="predicted"/>
<evidence type="ECO:0000313" key="2">
    <source>
        <dbReference type="EMBL" id="PMD16441.1"/>
    </source>
</evidence>
<feature type="region of interest" description="Disordered" evidence="1">
    <location>
        <begin position="129"/>
        <end position="158"/>
    </location>
</feature>
<evidence type="ECO:0000256" key="1">
    <source>
        <dbReference type="SAM" id="MobiDB-lite"/>
    </source>
</evidence>
<keyword evidence="3" id="KW-1185">Reference proteome</keyword>
<dbReference type="AlphaFoldDB" id="A0A2J6PR27"/>
<accession>A0A2J6PR27</accession>
<sequence>MLVNAVGRWTGRCRKNPGSRTRTRTRTGFRHLHAGPCGRCYDLNPTTSPPFASPHALPRDCTVCMQKQPDLRVRLRALTVTALVWSTDLPLRTMLIGFISPMEVLSIERIYVHLYIISVHGECSTVTRREPVDGAKEPAASGDGGRRAADGGRLPRQGLGATATATYRFLHST</sequence>
<dbReference type="EMBL" id="KZ613505">
    <property type="protein sequence ID" value="PMD16441.1"/>
    <property type="molecule type" value="Genomic_DNA"/>
</dbReference>
<name>A0A2J6PR27_9HELO</name>
<reference evidence="2 3" key="1">
    <citation type="submission" date="2016-05" db="EMBL/GenBank/DDBJ databases">
        <title>A degradative enzymes factory behind the ericoid mycorrhizal symbiosis.</title>
        <authorList>
            <consortium name="DOE Joint Genome Institute"/>
            <person name="Martino E."/>
            <person name="Morin E."/>
            <person name="Grelet G."/>
            <person name="Kuo A."/>
            <person name="Kohler A."/>
            <person name="Daghino S."/>
            <person name="Barry K."/>
            <person name="Choi C."/>
            <person name="Cichocki N."/>
            <person name="Clum A."/>
            <person name="Copeland A."/>
            <person name="Hainaut M."/>
            <person name="Haridas S."/>
            <person name="Labutti K."/>
            <person name="Lindquist E."/>
            <person name="Lipzen A."/>
            <person name="Khouja H.-R."/>
            <person name="Murat C."/>
            <person name="Ohm R."/>
            <person name="Olson A."/>
            <person name="Spatafora J."/>
            <person name="Veneault-Fourrey C."/>
            <person name="Henrissat B."/>
            <person name="Grigoriev I."/>
            <person name="Martin F."/>
            <person name="Perotto S."/>
        </authorList>
    </citation>
    <scope>NUCLEOTIDE SEQUENCE [LARGE SCALE GENOMIC DNA]</scope>
    <source>
        <strain evidence="2 3">UAMH 7357</strain>
    </source>
</reference>